<sequence>MTRLFLIPLLLALAWLLFLLWWRIPLRQGLKGFYWIIGLGGGLASLLSLMIWLTH</sequence>
<keyword evidence="1" id="KW-0472">Membrane</keyword>
<feature type="transmembrane region" description="Helical" evidence="1">
    <location>
        <begin position="34"/>
        <end position="53"/>
    </location>
</feature>
<evidence type="ECO:0000313" key="2">
    <source>
        <dbReference type="EMBL" id="MFC3913109.1"/>
    </source>
</evidence>
<protein>
    <submittedName>
        <fullName evidence="2">Uncharacterized protein</fullName>
    </submittedName>
</protein>
<proteinExistence type="predicted"/>
<organism evidence="2 3">
    <name type="scientific">Pseudaeromonas sharmana</name>
    <dbReference type="NCBI Taxonomy" id="328412"/>
    <lineage>
        <taxon>Bacteria</taxon>
        <taxon>Pseudomonadati</taxon>
        <taxon>Pseudomonadota</taxon>
        <taxon>Gammaproteobacteria</taxon>
        <taxon>Aeromonadales</taxon>
        <taxon>Aeromonadaceae</taxon>
        <taxon>Pseudaeromonas</taxon>
    </lineage>
</organism>
<keyword evidence="3" id="KW-1185">Reference proteome</keyword>
<reference evidence="3" key="1">
    <citation type="journal article" date="2019" name="Int. J. Syst. Evol. Microbiol.">
        <title>The Global Catalogue of Microorganisms (GCM) 10K type strain sequencing project: providing services to taxonomists for standard genome sequencing and annotation.</title>
        <authorList>
            <consortium name="The Broad Institute Genomics Platform"/>
            <consortium name="The Broad Institute Genome Sequencing Center for Infectious Disease"/>
            <person name="Wu L."/>
            <person name="Ma J."/>
        </authorList>
    </citation>
    <scope>NUCLEOTIDE SEQUENCE [LARGE SCALE GENOMIC DNA]</scope>
    <source>
        <strain evidence="3">CCUG 54939</strain>
    </source>
</reference>
<feature type="transmembrane region" description="Helical" evidence="1">
    <location>
        <begin position="6"/>
        <end position="22"/>
    </location>
</feature>
<dbReference type="RefSeq" id="WP_377151346.1">
    <property type="nucleotide sequence ID" value="NZ_JBHSAF010000006.1"/>
</dbReference>
<gene>
    <name evidence="2" type="ORF">ACFOSS_06455</name>
</gene>
<accession>A0ABV8CLY4</accession>
<evidence type="ECO:0000313" key="3">
    <source>
        <dbReference type="Proteomes" id="UP001595692"/>
    </source>
</evidence>
<evidence type="ECO:0000256" key="1">
    <source>
        <dbReference type="SAM" id="Phobius"/>
    </source>
</evidence>
<comment type="caution">
    <text evidence="2">The sequence shown here is derived from an EMBL/GenBank/DDBJ whole genome shotgun (WGS) entry which is preliminary data.</text>
</comment>
<dbReference type="EMBL" id="JBHSAF010000006">
    <property type="protein sequence ID" value="MFC3913109.1"/>
    <property type="molecule type" value="Genomic_DNA"/>
</dbReference>
<dbReference type="Proteomes" id="UP001595692">
    <property type="component" value="Unassembled WGS sequence"/>
</dbReference>
<keyword evidence="1" id="KW-0812">Transmembrane</keyword>
<keyword evidence="1" id="KW-1133">Transmembrane helix</keyword>
<name>A0ABV8CLY4_9GAMM</name>